<keyword evidence="4 6" id="KW-1133">Transmembrane helix</keyword>
<comment type="similarity">
    <text evidence="2">Belongs to the tetraspanin (TM4SF) family.</text>
</comment>
<feature type="transmembrane region" description="Helical" evidence="6">
    <location>
        <begin position="97"/>
        <end position="121"/>
    </location>
</feature>
<evidence type="ECO:0000256" key="3">
    <source>
        <dbReference type="ARBA" id="ARBA00022692"/>
    </source>
</evidence>
<evidence type="ECO:0000256" key="6">
    <source>
        <dbReference type="SAM" id="Phobius"/>
    </source>
</evidence>
<sequence>MAENDNNGNAVAEEARAVVAVVEEKPPCKDKELGDCGGGGGGDDIPKASKNKNPFLEINNLEKALATMTLILSIPVLGFIVWIFYVRDSECESILKLPSFQIGIGVGLIFLFLISNAVVFLRSRYPVLGLLVVMVPLLLMFIVGLALVGAYKMESRSVAASPKWLRLKVFDEAHSQDIKTCIYDSGACDDLVSRTLMLKSYDFSLKKLSFIEVNSPLPINYYYFFSGCCMPATICEMEYVNATFWRKNGGPTDPSNPYDSDCNLWDNDRGNLCYNCISCKTGFLKTLQAKWKKLGVFLIVASLLLFISHLILFLSSVFKQFRV</sequence>
<comment type="subcellular location">
    <subcellularLocation>
        <location evidence="1">Membrane</location>
    </subcellularLocation>
</comment>
<dbReference type="PANTHER" id="PTHR32191">
    <property type="entry name" value="TETRASPANIN-8-RELATED"/>
    <property type="match status" value="1"/>
</dbReference>
<reference evidence="7" key="1">
    <citation type="submission" date="2025-05" db="UniProtKB">
        <authorList>
            <consortium name="RefSeq"/>
        </authorList>
    </citation>
    <scope>NUCLEOTIDE SEQUENCE [LARGE SCALE GENOMIC DNA]</scope>
</reference>
<evidence type="ECO:0000256" key="5">
    <source>
        <dbReference type="ARBA" id="ARBA00023136"/>
    </source>
</evidence>
<keyword evidence="7" id="KW-1185">Reference proteome</keyword>
<evidence type="ECO:0000313" key="7">
    <source>
        <dbReference type="Proteomes" id="UP001652600"/>
    </source>
</evidence>
<name>A0ABM3KIW7_CUCME</name>
<dbReference type="Proteomes" id="UP001652600">
    <property type="component" value="Chromosome 2"/>
</dbReference>
<evidence type="ECO:0000313" key="8">
    <source>
        <dbReference type="RefSeq" id="XP_050937714.1"/>
    </source>
</evidence>
<feature type="transmembrane region" description="Helical" evidence="6">
    <location>
        <begin position="64"/>
        <end position="85"/>
    </location>
</feature>
<reference evidence="8" key="2">
    <citation type="submission" date="2025-08" db="UniProtKB">
        <authorList>
            <consortium name="RefSeq"/>
        </authorList>
    </citation>
    <scope>IDENTIFICATION</scope>
    <source>
        <tissue evidence="8">Stem</tissue>
    </source>
</reference>
<evidence type="ECO:0000256" key="4">
    <source>
        <dbReference type="ARBA" id="ARBA00022989"/>
    </source>
</evidence>
<feature type="transmembrane region" description="Helical" evidence="6">
    <location>
        <begin position="294"/>
        <end position="318"/>
    </location>
</feature>
<dbReference type="GeneID" id="103487487"/>
<proteinExistence type="inferred from homology"/>
<dbReference type="InterPro" id="IPR044991">
    <property type="entry name" value="TET_plant"/>
</dbReference>
<gene>
    <name evidence="8" type="primary">LOC103487487</name>
</gene>
<organism evidence="7 8">
    <name type="scientific">Cucumis melo</name>
    <name type="common">Muskmelon</name>
    <dbReference type="NCBI Taxonomy" id="3656"/>
    <lineage>
        <taxon>Eukaryota</taxon>
        <taxon>Viridiplantae</taxon>
        <taxon>Streptophyta</taxon>
        <taxon>Embryophyta</taxon>
        <taxon>Tracheophyta</taxon>
        <taxon>Spermatophyta</taxon>
        <taxon>Magnoliopsida</taxon>
        <taxon>eudicotyledons</taxon>
        <taxon>Gunneridae</taxon>
        <taxon>Pentapetalae</taxon>
        <taxon>rosids</taxon>
        <taxon>fabids</taxon>
        <taxon>Cucurbitales</taxon>
        <taxon>Cucurbitaceae</taxon>
        <taxon>Benincaseae</taxon>
        <taxon>Cucumis</taxon>
    </lineage>
</organism>
<dbReference type="RefSeq" id="XP_050937714.1">
    <property type="nucleotide sequence ID" value="XM_051081757.1"/>
</dbReference>
<keyword evidence="5 6" id="KW-0472">Membrane</keyword>
<evidence type="ECO:0000256" key="1">
    <source>
        <dbReference type="ARBA" id="ARBA00004370"/>
    </source>
</evidence>
<keyword evidence="3 6" id="KW-0812">Transmembrane</keyword>
<evidence type="ECO:0000256" key="2">
    <source>
        <dbReference type="ARBA" id="ARBA00006840"/>
    </source>
</evidence>
<accession>A0ABM3KIW7</accession>
<protein>
    <submittedName>
        <fullName evidence="8">Tetraspanin-15</fullName>
    </submittedName>
</protein>
<feature type="transmembrane region" description="Helical" evidence="6">
    <location>
        <begin position="127"/>
        <end position="151"/>
    </location>
</feature>